<proteinExistence type="predicted"/>
<keyword evidence="3 6" id="KW-0238">DNA-binding</keyword>
<evidence type="ECO:0000259" key="5">
    <source>
        <dbReference type="PROSITE" id="PS50932"/>
    </source>
</evidence>
<evidence type="ECO:0000256" key="1">
    <source>
        <dbReference type="ARBA" id="ARBA00022491"/>
    </source>
</evidence>
<dbReference type="InterPro" id="IPR028082">
    <property type="entry name" value="Peripla_BP_I"/>
</dbReference>
<evidence type="ECO:0000256" key="3">
    <source>
        <dbReference type="ARBA" id="ARBA00023125"/>
    </source>
</evidence>
<dbReference type="PANTHER" id="PTHR30146:SF148">
    <property type="entry name" value="HTH-TYPE TRANSCRIPTIONAL REPRESSOR PURR-RELATED"/>
    <property type="match status" value="1"/>
</dbReference>
<evidence type="ECO:0000313" key="6">
    <source>
        <dbReference type="EMBL" id="NDL60595.1"/>
    </source>
</evidence>
<dbReference type="Proteomes" id="UP000460435">
    <property type="component" value="Unassembled WGS sequence"/>
</dbReference>
<dbReference type="InterPro" id="IPR010982">
    <property type="entry name" value="Lambda_DNA-bd_dom_sf"/>
</dbReference>
<protein>
    <submittedName>
        <fullName evidence="6">LacI family DNA-binding transcriptional regulator</fullName>
    </submittedName>
</protein>
<dbReference type="EMBL" id="WLZY01000013">
    <property type="protein sequence ID" value="NDL60595.1"/>
    <property type="molecule type" value="Genomic_DNA"/>
</dbReference>
<feature type="domain" description="HTH lacI-type" evidence="5">
    <location>
        <begin position="7"/>
        <end position="62"/>
    </location>
</feature>
<evidence type="ECO:0000313" key="7">
    <source>
        <dbReference type="Proteomes" id="UP000460435"/>
    </source>
</evidence>
<dbReference type="PROSITE" id="PS00356">
    <property type="entry name" value="HTH_LACI_1"/>
    <property type="match status" value="1"/>
</dbReference>
<dbReference type="RefSeq" id="WP_162453312.1">
    <property type="nucleotide sequence ID" value="NZ_WLZY01000013.1"/>
</dbReference>
<dbReference type="Pfam" id="PF13377">
    <property type="entry name" value="Peripla_BP_3"/>
    <property type="match status" value="1"/>
</dbReference>
<dbReference type="SUPFAM" id="SSF47413">
    <property type="entry name" value="lambda repressor-like DNA-binding domains"/>
    <property type="match status" value="1"/>
</dbReference>
<keyword evidence="2" id="KW-0805">Transcription regulation</keyword>
<dbReference type="Gene3D" id="3.40.50.2300">
    <property type="match status" value="2"/>
</dbReference>
<gene>
    <name evidence="6" type="ORF">F7O44_26290</name>
</gene>
<dbReference type="Pfam" id="PF00356">
    <property type="entry name" value="LacI"/>
    <property type="match status" value="1"/>
</dbReference>
<keyword evidence="7" id="KW-1185">Reference proteome</keyword>
<dbReference type="SMART" id="SM00354">
    <property type="entry name" value="HTH_LACI"/>
    <property type="match status" value="1"/>
</dbReference>
<comment type="caution">
    <text evidence="6">The sequence shown here is derived from an EMBL/GenBank/DDBJ whole genome shotgun (WGS) entry which is preliminary data.</text>
</comment>
<evidence type="ECO:0000256" key="2">
    <source>
        <dbReference type="ARBA" id="ARBA00023015"/>
    </source>
</evidence>
<evidence type="ECO:0000256" key="4">
    <source>
        <dbReference type="ARBA" id="ARBA00023163"/>
    </source>
</evidence>
<keyword evidence="4" id="KW-0804">Transcription</keyword>
<dbReference type="SUPFAM" id="SSF53822">
    <property type="entry name" value="Periplasmic binding protein-like I"/>
    <property type="match status" value="1"/>
</dbReference>
<dbReference type="AlphaFoldDB" id="A0A7K3MB93"/>
<name>A0A7K3MB93_9ACTN</name>
<accession>A0A7K3MB93</accession>
<dbReference type="CDD" id="cd06288">
    <property type="entry name" value="PBP1_sucrose_transcription_regulator"/>
    <property type="match status" value="1"/>
</dbReference>
<dbReference type="InterPro" id="IPR000843">
    <property type="entry name" value="HTH_LacI"/>
</dbReference>
<dbReference type="PROSITE" id="PS50932">
    <property type="entry name" value="HTH_LACI_2"/>
    <property type="match status" value="1"/>
</dbReference>
<dbReference type="Gene3D" id="1.10.260.40">
    <property type="entry name" value="lambda repressor-like DNA-binding domains"/>
    <property type="match status" value="1"/>
</dbReference>
<organism evidence="6 7">
    <name type="scientific">Phytoactinopolyspora mesophila</name>
    <dbReference type="NCBI Taxonomy" id="2650750"/>
    <lineage>
        <taxon>Bacteria</taxon>
        <taxon>Bacillati</taxon>
        <taxon>Actinomycetota</taxon>
        <taxon>Actinomycetes</taxon>
        <taxon>Jiangellales</taxon>
        <taxon>Jiangellaceae</taxon>
        <taxon>Phytoactinopolyspora</taxon>
    </lineage>
</organism>
<keyword evidence="1" id="KW-0678">Repressor</keyword>
<dbReference type="CDD" id="cd01392">
    <property type="entry name" value="HTH_LacI"/>
    <property type="match status" value="1"/>
</dbReference>
<dbReference type="PANTHER" id="PTHR30146">
    <property type="entry name" value="LACI-RELATED TRANSCRIPTIONAL REPRESSOR"/>
    <property type="match status" value="1"/>
</dbReference>
<sequence>MPKPTRVRLADVARRAGVSRTTASVVLNGKPDRIPEETQRRVEQAAAELEYRANSLARGLRLQRSLTIGLISDDIASEPFAGAMIRGAHEAAWKAGFMLVVLETMADEERARRAIGDLRQRQVDGFLYATTYHQVKEPPAELADSPTVMLDARDPRGSLSSVVPDEITGAYDAVSQLIEAGHRRIGYLQNVADIPATLLRLEGYRRALADAGIPFDPSLVEITVPEDRITATASARHLLDRTDRPTGLFCFSDRPATAAYDAAETLGLRVPDDVSIVGFDNLELLTEWISPGLTTMQLPHEAMGHWALEQLLRHIEDPDLEPVQHLMPCPLVVRQSVAPPSDYSRG</sequence>
<dbReference type="GO" id="GO:0003700">
    <property type="term" value="F:DNA-binding transcription factor activity"/>
    <property type="evidence" value="ECO:0007669"/>
    <property type="project" value="TreeGrafter"/>
</dbReference>
<dbReference type="GO" id="GO:0000976">
    <property type="term" value="F:transcription cis-regulatory region binding"/>
    <property type="evidence" value="ECO:0007669"/>
    <property type="project" value="TreeGrafter"/>
</dbReference>
<reference evidence="6 7" key="1">
    <citation type="submission" date="2019-11" db="EMBL/GenBank/DDBJ databases">
        <authorList>
            <person name="Li X.-J."/>
            <person name="Feng X.-M."/>
        </authorList>
    </citation>
    <scope>NUCLEOTIDE SEQUENCE [LARGE SCALE GENOMIC DNA]</scope>
    <source>
        <strain evidence="6 7">XMNu-373</strain>
    </source>
</reference>
<dbReference type="InterPro" id="IPR046335">
    <property type="entry name" value="LacI/GalR-like_sensor"/>
</dbReference>